<dbReference type="GO" id="GO:0006285">
    <property type="term" value="P:base-excision repair, AP site formation"/>
    <property type="evidence" value="ECO:0007669"/>
    <property type="project" value="TreeGrafter"/>
</dbReference>
<organism evidence="6 7">
    <name type="scientific">Herbidospora galbida</name>
    <dbReference type="NCBI Taxonomy" id="2575442"/>
    <lineage>
        <taxon>Bacteria</taxon>
        <taxon>Bacillati</taxon>
        <taxon>Actinomycetota</taxon>
        <taxon>Actinomycetes</taxon>
        <taxon>Streptosporangiales</taxon>
        <taxon>Streptosporangiaceae</taxon>
        <taxon>Herbidospora</taxon>
    </lineage>
</organism>
<dbReference type="Gene3D" id="1.10.340.30">
    <property type="entry name" value="Hypothetical protein, domain 2"/>
    <property type="match status" value="1"/>
</dbReference>
<dbReference type="EMBL" id="SZQA01000023">
    <property type="protein sequence ID" value="TKK86150.1"/>
    <property type="molecule type" value="Genomic_DNA"/>
</dbReference>
<dbReference type="OrthoDB" id="9811249at2"/>
<gene>
    <name evidence="6" type="ORF">FDA94_23365</name>
</gene>
<protein>
    <recommendedName>
        <fullName evidence="2">DNA-3-methyladenine glycosylase II</fullName>
        <ecNumber evidence="2">3.2.2.21</ecNumber>
    </recommendedName>
</protein>
<feature type="domain" description="HhH-GPD" evidence="5">
    <location>
        <begin position="47"/>
        <end position="200"/>
    </location>
</feature>
<dbReference type="Proteomes" id="UP000308705">
    <property type="component" value="Unassembled WGS sequence"/>
</dbReference>
<keyword evidence="3" id="KW-0227">DNA damage</keyword>
<dbReference type="PANTHER" id="PTHR43003:SF5">
    <property type="entry name" value="DNA-3-METHYLADENINE GLYCOSYLASE"/>
    <property type="match status" value="1"/>
</dbReference>
<name>A0A4U3MBW0_9ACTN</name>
<keyword evidence="4" id="KW-0234">DNA repair</keyword>
<dbReference type="PANTHER" id="PTHR43003">
    <property type="entry name" value="DNA-3-METHYLADENINE GLYCOSYLASE"/>
    <property type="match status" value="1"/>
</dbReference>
<dbReference type="RefSeq" id="WP_137249211.1">
    <property type="nucleotide sequence ID" value="NZ_SZQA01000023.1"/>
</dbReference>
<reference evidence="6 7" key="1">
    <citation type="submission" date="2019-04" db="EMBL/GenBank/DDBJ databases">
        <title>Herbidospora sp. NEAU-GS14.nov., a novel actinomycete isolated from soil.</title>
        <authorList>
            <person name="Han L."/>
        </authorList>
    </citation>
    <scope>NUCLEOTIDE SEQUENCE [LARGE SCALE GENOMIC DNA]</scope>
    <source>
        <strain evidence="6 7">NEAU-GS14</strain>
    </source>
</reference>
<dbReference type="CDD" id="cd00056">
    <property type="entry name" value="ENDO3c"/>
    <property type="match status" value="1"/>
</dbReference>
<dbReference type="GO" id="GO:0032131">
    <property type="term" value="F:alkylated DNA binding"/>
    <property type="evidence" value="ECO:0007669"/>
    <property type="project" value="TreeGrafter"/>
</dbReference>
<sequence length="202" mass="21936">MRPYDHLAGDPVLARLIGEVGEPDPYAWFSPGRFGPTNFSGMVLHVVSQQISTAVAFTFFDRIKAAAGGFPTPESILAMGAERLRACGLSGAKTAYLLDLAHRQADGLLDLENLAGLGDDEVVKTLTEVKGVGVWTAQSFLIAQLHRPDVLPAGDQGIRRAVERAWQLEGLPSIAEVRARGLPWAPYRTYAAALLWRFFYGA</sequence>
<keyword evidence="7" id="KW-1185">Reference proteome</keyword>
<dbReference type="SUPFAM" id="SSF48150">
    <property type="entry name" value="DNA-glycosylase"/>
    <property type="match status" value="1"/>
</dbReference>
<evidence type="ECO:0000313" key="6">
    <source>
        <dbReference type="EMBL" id="TKK86150.1"/>
    </source>
</evidence>
<evidence type="ECO:0000259" key="5">
    <source>
        <dbReference type="SMART" id="SM00478"/>
    </source>
</evidence>
<evidence type="ECO:0000256" key="2">
    <source>
        <dbReference type="ARBA" id="ARBA00012000"/>
    </source>
</evidence>
<dbReference type="AlphaFoldDB" id="A0A4U3MBW0"/>
<proteinExistence type="predicted"/>
<dbReference type="GO" id="GO:0032993">
    <property type="term" value="C:protein-DNA complex"/>
    <property type="evidence" value="ECO:0007669"/>
    <property type="project" value="TreeGrafter"/>
</dbReference>
<evidence type="ECO:0000256" key="3">
    <source>
        <dbReference type="ARBA" id="ARBA00022763"/>
    </source>
</evidence>
<dbReference type="GO" id="GO:0043916">
    <property type="term" value="F:DNA-7-methylguanine glycosylase activity"/>
    <property type="evidence" value="ECO:0007669"/>
    <property type="project" value="TreeGrafter"/>
</dbReference>
<accession>A0A4U3MBW0</accession>
<dbReference type="Pfam" id="PF00730">
    <property type="entry name" value="HhH-GPD"/>
    <property type="match status" value="1"/>
</dbReference>
<comment type="caution">
    <text evidence="6">The sequence shown here is derived from an EMBL/GenBank/DDBJ whole genome shotgun (WGS) entry which is preliminary data.</text>
</comment>
<dbReference type="InterPro" id="IPR011257">
    <property type="entry name" value="DNA_glycosylase"/>
</dbReference>
<evidence type="ECO:0000313" key="7">
    <source>
        <dbReference type="Proteomes" id="UP000308705"/>
    </source>
</evidence>
<dbReference type="InterPro" id="IPR003265">
    <property type="entry name" value="HhH-GPD_domain"/>
</dbReference>
<evidence type="ECO:0000256" key="1">
    <source>
        <dbReference type="ARBA" id="ARBA00000086"/>
    </source>
</evidence>
<dbReference type="GO" id="GO:0008725">
    <property type="term" value="F:DNA-3-methyladenine glycosylase activity"/>
    <property type="evidence" value="ECO:0007669"/>
    <property type="project" value="TreeGrafter"/>
</dbReference>
<dbReference type="SMART" id="SM00478">
    <property type="entry name" value="ENDO3c"/>
    <property type="match status" value="1"/>
</dbReference>
<dbReference type="InterPro" id="IPR051912">
    <property type="entry name" value="Alkylbase_DNA_Glycosylase/TA"/>
</dbReference>
<evidence type="ECO:0000256" key="4">
    <source>
        <dbReference type="ARBA" id="ARBA00023204"/>
    </source>
</evidence>
<dbReference type="Gene3D" id="1.10.1670.40">
    <property type="match status" value="1"/>
</dbReference>
<dbReference type="GO" id="GO:0006307">
    <property type="term" value="P:DNA alkylation repair"/>
    <property type="evidence" value="ECO:0007669"/>
    <property type="project" value="TreeGrafter"/>
</dbReference>
<dbReference type="EC" id="3.2.2.21" evidence="2"/>
<comment type="catalytic activity">
    <reaction evidence="1">
        <text>Hydrolysis of alkylated DNA, releasing 3-methyladenine, 3-methylguanine, 7-methylguanine and 7-methyladenine.</text>
        <dbReference type="EC" id="3.2.2.21"/>
    </reaction>
</comment>